<protein>
    <submittedName>
        <fullName evidence="2">Uncharacterized protein</fullName>
    </submittedName>
</protein>
<evidence type="ECO:0000256" key="1">
    <source>
        <dbReference type="SAM" id="MobiDB-lite"/>
    </source>
</evidence>
<name>S8E592_9LAMI</name>
<dbReference type="AlphaFoldDB" id="S8E592"/>
<comment type="caution">
    <text evidence="2">The sequence shown here is derived from an EMBL/GenBank/DDBJ whole genome shotgun (WGS) entry which is preliminary data.</text>
</comment>
<accession>S8E592</accession>
<dbReference type="PANTHER" id="PTHR38160">
    <property type="entry name" value="ZINC FINGER CCCH DOMAIN-CONTAINING PROTEIN 40"/>
    <property type="match status" value="1"/>
</dbReference>
<proteinExistence type="predicted"/>
<dbReference type="OrthoDB" id="665283at2759"/>
<dbReference type="EMBL" id="AUSU01001470">
    <property type="protein sequence ID" value="EPS70943.1"/>
    <property type="molecule type" value="Genomic_DNA"/>
</dbReference>
<evidence type="ECO:0000313" key="2">
    <source>
        <dbReference type="EMBL" id="EPS70943.1"/>
    </source>
</evidence>
<feature type="region of interest" description="Disordered" evidence="1">
    <location>
        <begin position="126"/>
        <end position="214"/>
    </location>
</feature>
<feature type="compositionally biased region" description="Basic and acidic residues" evidence="1">
    <location>
        <begin position="196"/>
        <end position="208"/>
    </location>
</feature>
<sequence>MESEINILESKKQQLEVSNIYLDDKSKDAEILMIEIHKIEMQLSKEKEENKRVVYRSIFYRMTTKIKKFIKAYNRNMRLQDELKRSQAQFQKLAEQLEFDAAGAVIDDEPKINAFPVNASGERVVSPLNEGRLNSSPPPRRARVHLSSYDTSNKVGERMESGRHRSENFSHRTGDQDHQLTNSRRQDSDYDAYNGNHDEDFRRERQDPDIASSGKYKVHEMVSLPSTGIAAHAVDEEMEVAESDNKLQIVGDTAETTLSGASLPPPVPENAYSQYKGEDETVDIDGVDDEDVDIV</sequence>
<feature type="region of interest" description="Disordered" evidence="1">
    <location>
        <begin position="256"/>
        <end position="282"/>
    </location>
</feature>
<dbReference type="InterPro" id="IPR045868">
    <property type="entry name" value="Znf_C3H13/40"/>
</dbReference>
<evidence type="ECO:0000313" key="3">
    <source>
        <dbReference type="Proteomes" id="UP000015453"/>
    </source>
</evidence>
<dbReference type="GO" id="GO:0046872">
    <property type="term" value="F:metal ion binding"/>
    <property type="evidence" value="ECO:0007669"/>
    <property type="project" value="InterPro"/>
</dbReference>
<keyword evidence="3" id="KW-1185">Reference proteome</keyword>
<feature type="compositionally biased region" description="Basic and acidic residues" evidence="1">
    <location>
        <begin position="155"/>
        <end position="188"/>
    </location>
</feature>
<dbReference type="PANTHER" id="PTHR38160:SF1">
    <property type="entry name" value="ZINC FINGER CCCH DOMAIN-CONTAINING PROTEIN 40"/>
    <property type="match status" value="1"/>
</dbReference>
<dbReference type="Proteomes" id="UP000015453">
    <property type="component" value="Unassembled WGS sequence"/>
</dbReference>
<gene>
    <name evidence="2" type="ORF">M569_03820</name>
</gene>
<reference evidence="2 3" key="1">
    <citation type="journal article" date="2013" name="BMC Genomics">
        <title>The miniature genome of a carnivorous plant Genlisea aurea contains a low number of genes and short non-coding sequences.</title>
        <authorList>
            <person name="Leushkin E.V."/>
            <person name="Sutormin R.A."/>
            <person name="Nabieva E.R."/>
            <person name="Penin A.A."/>
            <person name="Kondrashov A.S."/>
            <person name="Logacheva M.D."/>
        </authorList>
    </citation>
    <scope>NUCLEOTIDE SEQUENCE [LARGE SCALE GENOMIC DNA]</scope>
</reference>
<organism evidence="2 3">
    <name type="scientific">Genlisea aurea</name>
    <dbReference type="NCBI Taxonomy" id="192259"/>
    <lineage>
        <taxon>Eukaryota</taxon>
        <taxon>Viridiplantae</taxon>
        <taxon>Streptophyta</taxon>
        <taxon>Embryophyta</taxon>
        <taxon>Tracheophyta</taxon>
        <taxon>Spermatophyta</taxon>
        <taxon>Magnoliopsida</taxon>
        <taxon>eudicotyledons</taxon>
        <taxon>Gunneridae</taxon>
        <taxon>Pentapetalae</taxon>
        <taxon>asterids</taxon>
        <taxon>lamiids</taxon>
        <taxon>Lamiales</taxon>
        <taxon>Lentibulariaceae</taxon>
        <taxon>Genlisea</taxon>
    </lineage>
</organism>